<evidence type="ECO:0000313" key="2">
    <source>
        <dbReference type="EMBL" id="MCE3049499.1"/>
    </source>
</evidence>
<gene>
    <name evidence="2" type="ORF">HAX54_045018</name>
</gene>
<evidence type="ECO:0000256" key="1">
    <source>
        <dbReference type="SAM" id="MobiDB-lite"/>
    </source>
</evidence>
<reference evidence="2 3" key="1">
    <citation type="journal article" date="2021" name="BMC Genomics">
        <title>Datura genome reveals duplications of psychoactive alkaloid biosynthetic genes and high mutation rate following tissue culture.</title>
        <authorList>
            <person name="Rajewski A."/>
            <person name="Carter-House D."/>
            <person name="Stajich J."/>
            <person name="Litt A."/>
        </authorList>
    </citation>
    <scope>NUCLEOTIDE SEQUENCE [LARGE SCALE GENOMIC DNA]</scope>
    <source>
        <strain evidence="2">AR-01</strain>
    </source>
</reference>
<proteinExistence type="predicted"/>
<feature type="compositionally biased region" description="Basic and acidic residues" evidence="1">
    <location>
        <begin position="1"/>
        <end position="10"/>
    </location>
</feature>
<dbReference type="EMBL" id="JACEIK010006939">
    <property type="protein sequence ID" value="MCE3049499.1"/>
    <property type="molecule type" value="Genomic_DNA"/>
</dbReference>
<dbReference type="Proteomes" id="UP000823775">
    <property type="component" value="Unassembled WGS sequence"/>
</dbReference>
<feature type="non-terminal residue" evidence="2">
    <location>
        <position position="1"/>
    </location>
</feature>
<protein>
    <submittedName>
        <fullName evidence="2">Uncharacterized protein</fullName>
    </submittedName>
</protein>
<sequence>EESADRRWLADAEQTTGQTKSVPAIGRQIRTLTVDASAVCRSKPAFRHFTLSFSSIFSQFSVSQLATHQRFMNWIGDPPMTHCLGTKASGNLCCIGDLCISVSPMGPPAY</sequence>
<evidence type="ECO:0000313" key="3">
    <source>
        <dbReference type="Proteomes" id="UP000823775"/>
    </source>
</evidence>
<keyword evidence="3" id="KW-1185">Reference proteome</keyword>
<organism evidence="2 3">
    <name type="scientific">Datura stramonium</name>
    <name type="common">Jimsonweed</name>
    <name type="synonym">Common thornapple</name>
    <dbReference type="NCBI Taxonomy" id="4076"/>
    <lineage>
        <taxon>Eukaryota</taxon>
        <taxon>Viridiplantae</taxon>
        <taxon>Streptophyta</taxon>
        <taxon>Embryophyta</taxon>
        <taxon>Tracheophyta</taxon>
        <taxon>Spermatophyta</taxon>
        <taxon>Magnoliopsida</taxon>
        <taxon>eudicotyledons</taxon>
        <taxon>Gunneridae</taxon>
        <taxon>Pentapetalae</taxon>
        <taxon>asterids</taxon>
        <taxon>lamiids</taxon>
        <taxon>Solanales</taxon>
        <taxon>Solanaceae</taxon>
        <taxon>Solanoideae</taxon>
        <taxon>Datureae</taxon>
        <taxon>Datura</taxon>
    </lineage>
</organism>
<comment type="caution">
    <text evidence="2">The sequence shown here is derived from an EMBL/GenBank/DDBJ whole genome shotgun (WGS) entry which is preliminary data.</text>
</comment>
<accession>A0ABS8WHL0</accession>
<feature type="region of interest" description="Disordered" evidence="1">
    <location>
        <begin position="1"/>
        <end position="21"/>
    </location>
</feature>
<name>A0ABS8WHL0_DATST</name>